<evidence type="ECO:0000256" key="14">
    <source>
        <dbReference type="ARBA" id="ARBA00037002"/>
    </source>
</evidence>
<evidence type="ECO:0000256" key="9">
    <source>
        <dbReference type="ARBA" id="ARBA00022946"/>
    </source>
</evidence>
<evidence type="ECO:0000256" key="23">
    <source>
        <dbReference type="ARBA" id="ARBA00048180"/>
    </source>
</evidence>
<comment type="catalytic activity">
    <reaction evidence="23">
        <text>tetradecanoyl-CoA + H2O = tetradecanoate + CoA + H(+)</text>
        <dbReference type="Rhea" id="RHEA:40119"/>
        <dbReference type="ChEBI" id="CHEBI:15377"/>
        <dbReference type="ChEBI" id="CHEBI:15378"/>
        <dbReference type="ChEBI" id="CHEBI:30807"/>
        <dbReference type="ChEBI" id="CHEBI:57287"/>
        <dbReference type="ChEBI" id="CHEBI:57385"/>
    </reaction>
    <physiologicalReaction direction="left-to-right" evidence="23">
        <dbReference type="Rhea" id="RHEA:40120"/>
    </physiologicalReaction>
</comment>
<evidence type="ECO:0000256" key="18">
    <source>
        <dbReference type="ARBA" id="ARBA00043210"/>
    </source>
</evidence>
<comment type="catalytic activity">
    <reaction evidence="14">
        <text>(9Z)-octadecenoyl-CoA + H2O = (9Z)-octadecenoate + CoA + H(+)</text>
        <dbReference type="Rhea" id="RHEA:40139"/>
        <dbReference type="ChEBI" id="CHEBI:15377"/>
        <dbReference type="ChEBI" id="CHEBI:15378"/>
        <dbReference type="ChEBI" id="CHEBI:30823"/>
        <dbReference type="ChEBI" id="CHEBI:57287"/>
        <dbReference type="ChEBI" id="CHEBI:57387"/>
    </reaction>
    <physiologicalReaction direction="left-to-right" evidence="14">
        <dbReference type="Rhea" id="RHEA:40140"/>
    </physiologicalReaction>
</comment>
<evidence type="ECO:0000256" key="7">
    <source>
        <dbReference type="ARBA" id="ARBA00022801"/>
    </source>
</evidence>
<accession>W4M7L8</accession>
<comment type="caution">
    <text evidence="25">The sequence shown here is derived from an EMBL/GenBank/DDBJ whole genome shotgun (WGS) entry which is preliminary data.</text>
</comment>
<evidence type="ECO:0000256" key="3">
    <source>
        <dbReference type="ARBA" id="ARBA00004632"/>
    </source>
</evidence>
<evidence type="ECO:0000256" key="17">
    <source>
        <dbReference type="ARBA" id="ARBA00040123"/>
    </source>
</evidence>
<evidence type="ECO:0000256" key="13">
    <source>
        <dbReference type="ARBA" id="ARBA00035852"/>
    </source>
</evidence>
<keyword evidence="9" id="KW-0809">Transit peptide</keyword>
<evidence type="ECO:0000256" key="21">
    <source>
        <dbReference type="ARBA" id="ARBA00047969"/>
    </source>
</evidence>
<proteinExistence type="inferred from homology"/>
<keyword evidence="6" id="KW-0053">Apoptosis</keyword>
<keyword evidence="7" id="KW-0378">Hydrolase</keyword>
<gene>
    <name evidence="25" type="ORF">ETSY2_18545</name>
</gene>
<sequence>MHSEFTPPARYQGYGGVVHGGILATLMDEIMAHSLWQRGIAAVTAKMSLRYREPVPVGERLLIYGRTTEERRKHATTEGWLTTATGAKLVEATATFFKLPPKS</sequence>
<evidence type="ECO:0000256" key="6">
    <source>
        <dbReference type="ARBA" id="ARBA00022703"/>
    </source>
</evidence>
<keyword evidence="12" id="KW-0966">Cell projection</keyword>
<keyword evidence="5" id="KW-0963">Cytoplasm</keyword>
<comment type="catalytic activity">
    <reaction evidence="19">
        <text>octanoyl-CoA + H2O = octanoate + CoA + H(+)</text>
        <dbReference type="Rhea" id="RHEA:30143"/>
        <dbReference type="ChEBI" id="CHEBI:15377"/>
        <dbReference type="ChEBI" id="CHEBI:15378"/>
        <dbReference type="ChEBI" id="CHEBI:25646"/>
        <dbReference type="ChEBI" id="CHEBI:57287"/>
        <dbReference type="ChEBI" id="CHEBI:57386"/>
    </reaction>
    <physiologicalReaction direction="left-to-right" evidence="19">
        <dbReference type="Rhea" id="RHEA:30144"/>
    </physiologicalReaction>
</comment>
<evidence type="ECO:0000256" key="16">
    <source>
        <dbReference type="ARBA" id="ARBA00038848"/>
    </source>
</evidence>
<evidence type="ECO:0000256" key="8">
    <source>
        <dbReference type="ARBA" id="ARBA00022832"/>
    </source>
</evidence>
<organism evidence="25 26">
    <name type="scientific">Candidatus Entotheonella gemina</name>
    <dbReference type="NCBI Taxonomy" id="1429439"/>
    <lineage>
        <taxon>Bacteria</taxon>
        <taxon>Pseudomonadati</taxon>
        <taxon>Nitrospinota/Tectimicrobiota group</taxon>
        <taxon>Candidatus Tectimicrobiota</taxon>
        <taxon>Candidatus Entotheonellia</taxon>
        <taxon>Candidatus Entotheonellales</taxon>
        <taxon>Candidatus Entotheonellaceae</taxon>
        <taxon>Candidatus Entotheonella</taxon>
    </lineage>
</organism>
<feature type="domain" description="Thioesterase" evidence="24">
    <location>
        <begin position="15"/>
        <end position="85"/>
    </location>
</feature>
<dbReference type="Gene3D" id="3.10.129.10">
    <property type="entry name" value="Hotdog Thioesterase"/>
    <property type="match status" value="1"/>
</dbReference>
<evidence type="ECO:0000256" key="19">
    <source>
        <dbReference type="ARBA" id="ARBA00047588"/>
    </source>
</evidence>
<evidence type="ECO:0000259" key="24">
    <source>
        <dbReference type="Pfam" id="PF03061"/>
    </source>
</evidence>
<comment type="catalytic activity">
    <reaction evidence="13">
        <text>(5Z,8Z,11Z,14Z)-eicosatetraenoyl-CoA + H2O = (5Z,8Z,11Z,14Z)-eicosatetraenoate + CoA + H(+)</text>
        <dbReference type="Rhea" id="RHEA:40151"/>
        <dbReference type="ChEBI" id="CHEBI:15377"/>
        <dbReference type="ChEBI" id="CHEBI:15378"/>
        <dbReference type="ChEBI" id="CHEBI:32395"/>
        <dbReference type="ChEBI" id="CHEBI:57287"/>
        <dbReference type="ChEBI" id="CHEBI:57368"/>
    </reaction>
    <physiologicalReaction direction="left-to-right" evidence="13">
        <dbReference type="Rhea" id="RHEA:40152"/>
    </physiologicalReaction>
</comment>
<evidence type="ECO:0000256" key="15">
    <source>
        <dbReference type="ARBA" id="ARBA00038456"/>
    </source>
</evidence>
<dbReference type="EC" id="3.1.2.2" evidence="16"/>
<name>W4M7L8_9BACT</name>
<evidence type="ECO:0000313" key="26">
    <source>
        <dbReference type="Proteomes" id="UP000019140"/>
    </source>
</evidence>
<reference evidence="25 26" key="1">
    <citation type="journal article" date="2014" name="Nature">
        <title>An environmental bacterial taxon with a large and distinct metabolic repertoire.</title>
        <authorList>
            <person name="Wilson M.C."/>
            <person name="Mori T."/>
            <person name="Ruckert C."/>
            <person name="Uria A.R."/>
            <person name="Helf M.J."/>
            <person name="Takada K."/>
            <person name="Gernert C."/>
            <person name="Steffens U.A."/>
            <person name="Heycke N."/>
            <person name="Schmitt S."/>
            <person name="Rinke C."/>
            <person name="Helfrich E.J."/>
            <person name="Brachmann A.O."/>
            <person name="Gurgui C."/>
            <person name="Wakimoto T."/>
            <person name="Kracht M."/>
            <person name="Crusemann M."/>
            <person name="Hentschel U."/>
            <person name="Abe I."/>
            <person name="Matsunaga S."/>
            <person name="Kalinowski J."/>
            <person name="Takeyama H."/>
            <person name="Piel J."/>
        </authorList>
    </citation>
    <scope>NUCLEOTIDE SEQUENCE [LARGE SCALE GENOMIC DNA]</scope>
    <source>
        <strain evidence="26">TSY2</strain>
    </source>
</reference>
<evidence type="ECO:0000256" key="1">
    <source>
        <dbReference type="ARBA" id="ARBA00004170"/>
    </source>
</evidence>
<dbReference type="SUPFAM" id="SSF54637">
    <property type="entry name" value="Thioesterase/thiol ester dehydrase-isomerase"/>
    <property type="match status" value="1"/>
</dbReference>
<dbReference type="GO" id="GO:0006631">
    <property type="term" value="P:fatty acid metabolic process"/>
    <property type="evidence" value="ECO:0007669"/>
    <property type="project" value="UniProtKB-KW"/>
</dbReference>
<dbReference type="GO" id="GO:0005737">
    <property type="term" value="C:cytoplasm"/>
    <property type="evidence" value="ECO:0007669"/>
    <property type="project" value="UniProtKB-SubCell"/>
</dbReference>
<dbReference type="Pfam" id="PF03061">
    <property type="entry name" value="4HBT"/>
    <property type="match status" value="1"/>
</dbReference>
<evidence type="ECO:0000256" key="22">
    <source>
        <dbReference type="ARBA" id="ARBA00048074"/>
    </source>
</evidence>
<dbReference type="HOGENOM" id="CLU_089876_6_5_7"/>
<evidence type="ECO:0000256" key="5">
    <source>
        <dbReference type="ARBA" id="ARBA00022490"/>
    </source>
</evidence>
<comment type="catalytic activity">
    <reaction evidence="21">
        <text>decanoyl-CoA + H2O = decanoate + CoA + H(+)</text>
        <dbReference type="Rhea" id="RHEA:40059"/>
        <dbReference type="ChEBI" id="CHEBI:15377"/>
        <dbReference type="ChEBI" id="CHEBI:15378"/>
        <dbReference type="ChEBI" id="CHEBI:27689"/>
        <dbReference type="ChEBI" id="CHEBI:57287"/>
        <dbReference type="ChEBI" id="CHEBI:61430"/>
    </reaction>
    <physiologicalReaction direction="left-to-right" evidence="21">
        <dbReference type="Rhea" id="RHEA:40060"/>
    </physiologicalReaction>
</comment>
<comment type="subcellular location">
    <subcellularLocation>
        <location evidence="3">Cell projection</location>
        <location evidence="3">Ruffle membrane</location>
    </subcellularLocation>
    <subcellularLocation>
        <location evidence="2">Cytoplasm</location>
    </subcellularLocation>
    <subcellularLocation>
        <location evidence="1">Membrane</location>
        <topology evidence="1">Peripheral membrane protein</topology>
    </subcellularLocation>
</comment>
<evidence type="ECO:0000313" key="25">
    <source>
        <dbReference type="EMBL" id="ETX06205.1"/>
    </source>
</evidence>
<comment type="similarity">
    <text evidence="15">Belongs to the THEM4/THEM5 thioesterase family.</text>
</comment>
<keyword evidence="10" id="KW-0443">Lipid metabolism</keyword>
<keyword evidence="26" id="KW-1185">Reference proteome</keyword>
<dbReference type="GO" id="GO:0016790">
    <property type="term" value="F:thiolester hydrolase activity"/>
    <property type="evidence" value="ECO:0007669"/>
    <property type="project" value="UniProtKB-ARBA"/>
</dbReference>
<dbReference type="InterPro" id="IPR052365">
    <property type="entry name" value="THEM4/THEM5_acyl-CoA_thioest"/>
</dbReference>
<protein>
    <recommendedName>
        <fullName evidence="17">Acyl-coenzyme A thioesterase THEM4</fullName>
        <ecNumber evidence="16">3.1.2.2</ecNumber>
    </recommendedName>
    <alternativeName>
        <fullName evidence="18">Thioesterase superfamily member 4</fullName>
    </alternativeName>
</protein>
<dbReference type="PANTHER" id="PTHR12418:SF19">
    <property type="entry name" value="ACYL-COENZYME A THIOESTERASE THEM4"/>
    <property type="match status" value="1"/>
</dbReference>
<evidence type="ECO:0000256" key="10">
    <source>
        <dbReference type="ARBA" id="ARBA00023098"/>
    </source>
</evidence>
<dbReference type="InterPro" id="IPR006683">
    <property type="entry name" value="Thioestr_dom"/>
</dbReference>
<dbReference type="PANTHER" id="PTHR12418">
    <property type="entry name" value="ACYL-COENZYME A THIOESTERASE THEM4"/>
    <property type="match status" value="1"/>
</dbReference>
<keyword evidence="11" id="KW-0472">Membrane</keyword>
<dbReference type="InterPro" id="IPR029069">
    <property type="entry name" value="HotDog_dom_sf"/>
</dbReference>
<dbReference type="EMBL" id="AZHX01000760">
    <property type="protein sequence ID" value="ETX06205.1"/>
    <property type="molecule type" value="Genomic_DNA"/>
</dbReference>
<evidence type="ECO:0000256" key="4">
    <source>
        <dbReference type="ARBA" id="ARBA00022475"/>
    </source>
</evidence>
<evidence type="ECO:0000256" key="2">
    <source>
        <dbReference type="ARBA" id="ARBA00004496"/>
    </source>
</evidence>
<keyword evidence="4" id="KW-1003">Cell membrane</keyword>
<evidence type="ECO:0000256" key="12">
    <source>
        <dbReference type="ARBA" id="ARBA00023273"/>
    </source>
</evidence>
<keyword evidence="8" id="KW-0276">Fatty acid metabolism</keyword>
<dbReference type="CDD" id="cd03443">
    <property type="entry name" value="PaaI_thioesterase"/>
    <property type="match status" value="1"/>
</dbReference>
<evidence type="ECO:0000256" key="20">
    <source>
        <dbReference type="ARBA" id="ARBA00047734"/>
    </source>
</evidence>
<dbReference type="Proteomes" id="UP000019140">
    <property type="component" value="Unassembled WGS sequence"/>
</dbReference>
<dbReference type="GO" id="GO:0016020">
    <property type="term" value="C:membrane"/>
    <property type="evidence" value="ECO:0007669"/>
    <property type="project" value="UniProtKB-SubCell"/>
</dbReference>
<evidence type="ECO:0000256" key="11">
    <source>
        <dbReference type="ARBA" id="ARBA00023136"/>
    </source>
</evidence>
<comment type="catalytic activity">
    <reaction evidence="22">
        <text>dodecanoyl-CoA + H2O = dodecanoate + CoA + H(+)</text>
        <dbReference type="Rhea" id="RHEA:30135"/>
        <dbReference type="ChEBI" id="CHEBI:15377"/>
        <dbReference type="ChEBI" id="CHEBI:15378"/>
        <dbReference type="ChEBI" id="CHEBI:18262"/>
        <dbReference type="ChEBI" id="CHEBI:57287"/>
        <dbReference type="ChEBI" id="CHEBI:57375"/>
    </reaction>
    <physiologicalReaction direction="left-to-right" evidence="22">
        <dbReference type="Rhea" id="RHEA:30136"/>
    </physiologicalReaction>
</comment>
<comment type="catalytic activity">
    <reaction evidence="20">
        <text>hexadecanoyl-CoA + H2O = hexadecanoate + CoA + H(+)</text>
        <dbReference type="Rhea" id="RHEA:16645"/>
        <dbReference type="ChEBI" id="CHEBI:7896"/>
        <dbReference type="ChEBI" id="CHEBI:15377"/>
        <dbReference type="ChEBI" id="CHEBI:15378"/>
        <dbReference type="ChEBI" id="CHEBI:57287"/>
        <dbReference type="ChEBI" id="CHEBI:57379"/>
        <dbReference type="EC" id="3.1.2.2"/>
    </reaction>
    <physiologicalReaction direction="left-to-right" evidence="20">
        <dbReference type="Rhea" id="RHEA:16646"/>
    </physiologicalReaction>
</comment>
<dbReference type="AlphaFoldDB" id="W4M7L8"/>